<dbReference type="InterPro" id="IPR000871">
    <property type="entry name" value="Beta-lactam_class-A"/>
</dbReference>
<evidence type="ECO:0000313" key="2">
    <source>
        <dbReference type="EMBL" id="CBI00868.1"/>
    </source>
</evidence>
<gene>
    <name evidence="2" type="ORF">CARN4_0216</name>
</gene>
<comment type="caution">
    <text evidence="2">The sequence shown here is derived from an EMBL/GenBank/DDBJ whole genome shotgun (WGS) entry which is preliminary data.</text>
</comment>
<reference evidence="2" key="1">
    <citation type="submission" date="2009-10" db="EMBL/GenBank/DDBJ databases">
        <title>Diversity of trophic interactions inside an arsenic-rich microbial ecosystem.</title>
        <authorList>
            <person name="Bertin P.N."/>
            <person name="Heinrich-Salmeron A."/>
            <person name="Pelletier E."/>
            <person name="Goulhen-Chollet F."/>
            <person name="Arsene-Ploetze F."/>
            <person name="Gallien S."/>
            <person name="Calteau A."/>
            <person name="Vallenet D."/>
            <person name="Casiot C."/>
            <person name="Chane-Woon-Ming B."/>
            <person name="Giloteaux L."/>
            <person name="Barakat M."/>
            <person name="Bonnefoy V."/>
            <person name="Bruneel O."/>
            <person name="Chandler M."/>
            <person name="Cleiss J."/>
            <person name="Duran R."/>
            <person name="Elbaz-Poulichet F."/>
            <person name="Fonknechten N."/>
            <person name="Lauga B."/>
            <person name="Mornico D."/>
            <person name="Ortet P."/>
            <person name="Schaeffer C."/>
            <person name="Siguier P."/>
            <person name="Alexander Thil Smith A."/>
            <person name="Van Dorsselaer A."/>
            <person name="Weissenbach J."/>
            <person name="Medigue C."/>
            <person name="Le Paslier D."/>
        </authorList>
    </citation>
    <scope>NUCLEOTIDE SEQUENCE</scope>
</reference>
<protein>
    <recommendedName>
        <fullName evidence="1">Beta-lactamase class A catalytic domain-containing protein</fullName>
    </recommendedName>
</protein>
<proteinExistence type="predicted"/>
<dbReference type="GO" id="GO:0030655">
    <property type="term" value="P:beta-lactam antibiotic catabolic process"/>
    <property type="evidence" value="ECO:0007669"/>
    <property type="project" value="InterPro"/>
</dbReference>
<dbReference type="GO" id="GO:0008800">
    <property type="term" value="F:beta-lactamase activity"/>
    <property type="evidence" value="ECO:0007669"/>
    <property type="project" value="InterPro"/>
</dbReference>
<dbReference type="AlphaFoldDB" id="E6Q108"/>
<feature type="domain" description="Beta-lactamase class A catalytic" evidence="1">
    <location>
        <begin position="31"/>
        <end position="237"/>
    </location>
</feature>
<dbReference type="EMBL" id="CABO01000007">
    <property type="protein sequence ID" value="CBI00868.1"/>
    <property type="molecule type" value="Genomic_DNA"/>
</dbReference>
<sequence length="265" mass="29389">MESLELQEYARRAGLVRPSILWDPISPGGPALALDAERPIYPASTIKTPLAAAALLLAARGERRLDERRPVRAENLTLNDAPSPIEPGYPASIEELCRYAIDRSDNVATNELFDRLGREKATAIVREELGLEATGFYRKLSGSDPLIADPQWDGRHRNAHPVRDAARLFRQIAERAFPGAELLEGWLGEQHWNDKLSLGLAPGDRFAHKTGDTSEVTHDGGILTTGDRRRAAIVVYTEMPSTPENNARFGTFMRLLRNEAFRNSA</sequence>
<dbReference type="InterPro" id="IPR012338">
    <property type="entry name" value="Beta-lactam/transpept-like"/>
</dbReference>
<dbReference type="PANTHER" id="PTHR35333">
    <property type="entry name" value="BETA-LACTAMASE"/>
    <property type="match status" value="1"/>
</dbReference>
<dbReference type="GO" id="GO:0046677">
    <property type="term" value="P:response to antibiotic"/>
    <property type="evidence" value="ECO:0007669"/>
    <property type="project" value="InterPro"/>
</dbReference>
<dbReference type="Gene3D" id="3.40.710.10">
    <property type="entry name" value="DD-peptidase/beta-lactamase superfamily"/>
    <property type="match status" value="1"/>
</dbReference>
<evidence type="ECO:0000259" key="1">
    <source>
        <dbReference type="Pfam" id="PF13354"/>
    </source>
</evidence>
<dbReference type="InterPro" id="IPR045155">
    <property type="entry name" value="Beta-lactam_cat"/>
</dbReference>
<accession>E6Q108</accession>
<name>E6Q108_9ZZZZ</name>
<dbReference type="PANTHER" id="PTHR35333:SF3">
    <property type="entry name" value="BETA-LACTAMASE-TYPE TRANSPEPTIDASE FOLD CONTAINING PROTEIN"/>
    <property type="match status" value="1"/>
</dbReference>
<organism evidence="2">
    <name type="scientific">mine drainage metagenome</name>
    <dbReference type="NCBI Taxonomy" id="410659"/>
    <lineage>
        <taxon>unclassified sequences</taxon>
        <taxon>metagenomes</taxon>
        <taxon>ecological metagenomes</taxon>
    </lineage>
</organism>
<dbReference type="Pfam" id="PF13354">
    <property type="entry name" value="Beta-lactamase2"/>
    <property type="match status" value="1"/>
</dbReference>
<dbReference type="SUPFAM" id="SSF56601">
    <property type="entry name" value="beta-lactamase/transpeptidase-like"/>
    <property type="match status" value="1"/>
</dbReference>